<dbReference type="OrthoDB" id="3478218at2759"/>
<dbReference type="Proteomes" id="UP000045706">
    <property type="component" value="Unassembled WGS sequence"/>
</dbReference>
<dbReference type="EMBL" id="JAEMWZ010000463">
    <property type="protein sequence ID" value="KAG7116244.1"/>
    <property type="molecule type" value="Genomic_DNA"/>
</dbReference>
<evidence type="ECO:0000313" key="3">
    <source>
        <dbReference type="EMBL" id="CRJ88112.1"/>
    </source>
</evidence>
<dbReference type="EMBL" id="CVQI01000002">
    <property type="protein sequence ID" value="CRJ88112.1"/>
    <property type="molecule type" value="Genomic_DNA"/>
</dbReference>
<sequence>MRSAAYIIALLGSSVVSGVAVPSPNQAPSLTTASLSDRQADGSRAVIERTITKREPVTVLILTTAGTAAITAVVTEAVKAAAGFIGDVISFDKGREAFTQQTTDAMMNNNPDPSRFVAAACYNKGYAVANPENIDGLNSVEFSSGILHTDYDCMYLVAPNQFYTHGDGGFINLSYTYTDRCSFDKATGDLTCN</sequence>
<keyword evidence="1" id="KW-0732">Signal</keyword>
<evidence type="ECO:0000313" key="5">
    <source>
        <dbReference type="EMBL" id="KAG7116244.1"/>
    </source>
</evidence>
<name>A0A0G4KZD6_VERLO</name>
<dbReference type="PANTHER" id="PTHR40845:SF1">
    <property type="match status" value="1"/>
</dbReference>
<feature type="domain" description="DUF7888" evidence="2">
    <location>
        <begin position="58"/>
        <end position="193"/>
    </location>
</feature>
<dbReference type="Proteomes" id="UP000044602">
    <property type="component" value="Unassembled WGS sequence"/>
</dbReference>
<dbReference type="EMBL" id="CVQH01006224">
    <property type="protein sequence ID" value="CRK15132.1"/>
    <property type="molecule type" value="Genomic_DNA"/>
</dbReference>
<evidence type="ECO:0000256" key="1">
    <source>
        <dbReference type="SAM" id="SignalP"/>
    </source>
</evidence>
<dbReference type="STRING" id="100787.A0A0G4KZD6"/>
<protein>
    <recommendedName>
        <fullName evidence="2">DUF7888 domain-containing protein</fullName>
    </recommendedName>
</protein>
<gene>
    <name evidence="4" type="ORF">BN1708_011352</name>
    <name evidence="3" type="ORF">BN1723_001516</name>
    <name evidence="5" type="ORF">HYQ45_016093</name>
</gene>
<dbReference type="PANTHER" id="PTHR40845">
    <property type="match status" value="1"/>
</dbReference>
<organism evidence="4 6">
    <name type="scientific">Verticillium longisporum</name>
    <name type="common">Verticillium dahliae var. longisporum</name>
    <dbReference type="NCBI Taxonomy" id="100787"/>
    <lineage>
        <taxon>Eukaryota</taxon>
        <taxon>Fungi</taxon>
        <taxon>Dikarya</taxon>
        <taxon>Ascomycota</taxon>
        <taxon>Pezizomycotina</taxon>
        <taxon>Sordariomycetes</taxon>
        <taxon>Hypocreomycetidae</taxon>
        <taxon>Glomerellales</taxon>
        <taxon>Plectosphaerellaceae</taxon>
        <taxon>Verticillium</taxon>
    </lineage>
</organism>
<evidence type="ECO:0000313" key="6">
    <source>
        <dbReference type="Proteomes" id="UP000044602"/>
    </source>
</evidence>
<reference evidence="6 7" key="1">
    <citation type="submission" date="2015-05" db="EMBL/GenBank/DDBJ databases">
        <authorList>
            <person name="Fogelqvist Johan"/>
        </authorList>
    </citation>
    <scope>NUCLEOTIDE SEQUENCE [LARGE SCALE GENOMIC DNA]</scope>
    <source>
        <strain evidence="4">VL1</strain>
        <strain evidence="3">VL2</strain>
    </source>
</reference>
<evidence type="ECO:0000259" key="2">
    <source>
        <dbReference type="Pfam" id="PF25411"/>
    </source>
</evidence>
<dbReference type="InterPro" id="IPR057210">
    <property type="entry name" value="DUF7888"/>
</dbReference>
<feature type="chain" id="PRO_5010419918" description="DUF7888 domain-containing protein" evidence="1">
    <location>
        <begin position="21"/>
        <end position="193"/>
    </location>
</feature>
<dbReference type="AlphaFoldDB" id="A0A0G4KZD6"/>
<dbReference type="Pfam" id="PF25411">
    <property type="entry name" value="DUF7888"/>
    <property type="match status" value="1"/>
</dbReference>
<feature type="signal peptide" evidence="1">
    <location>
        <begin position="1"/>
        <end position="20"/>
    </location>
</feature>
<reference evidence="5" key="2">
    <citation type="journal article" date="2021" name="Mol. Plant Pathol.">
        <title>A 20-kb lineage-specific genomic region tames virulence in pathogenic amphidiploid Verticillium longisporum.</title>
        <authorList>
            <person name="Harting R."/>
            <person name="Starke J."/>
            <person name="Kusch H."/>
            <person name="Poggeler S."/>
            <person name="Maurus I."/>
            <person name="Schluter R."/>
            <person name="Landesfeind M."/>
            <person name="Bulla I."/>
            <person name="Nowrousian M."/>
            <person name="de Jonge R."/>
            <person name="Stahlhut G."/>
            <person name="Hoff K.J."/>
            <person name="Asshauer K.P."/>
            <person name="Thurmer A."/>
            <person name="Stanke M."/>
            <person name="Daniel R."/>
            <person name="Morgenstern B."/>
            <person name="Thomma B.P.H.J."/>
            <person name="Kronstad J.W."/>
            <person name="Braus-Stromeyer S.A."/>
            <person name="Braus G.H."/>
        </authorList>
    </citation>
    <scope>NUCLEOTIDE SEQUENCE</scope>
    <source>
        <strain evidence="5">Vl32</strain>
    </source>
</reference>
<dbReference type="Proteomes" id="UP000689129">
    <property type="component" value="Unassembled WGS sequence"/>
</dbReference>
<keyword evidence="6" id="KW-1185">Reference proteome</keyword>
<accession>A0A0G4KZD6</accession>
<proteinExistence type="predicted"/>
<evidence type="ECO:0000313" key="7">
    <source>
        <dbReference type="Proteomes" id="UP000045706"/>
    </source>
</evidence>
<evidence type="ECO:0000313" key="4">
    <source>
        <dbReference type="EMBL" id="CRK15132.1"/>
    </source>
</evidence>